<dbReference type="Gene3D" id="1.20.120.1220">
    <property type="match status" value="1"/>
</dbReference>
<feature type="transmembrane region" description="Helical" evidence="7">
    <location>
        <begin position="221"/>
        <end position="237"/>
    </location>
</feature>
<dbReference type="Proteomes" id="UP000236846">
    <property type="component" value="Unassembled WGS sequence"/>
</dbReference>
<organism evidence="10 11">
    <name type="scientific">Candidatus Brennerbacteria bacterium CG11_big_fil_rev_8_21_14_0_20_43_10</name>
    <dbReference type="NCBI Taxonomy" id="1974523"/>
    <lineage>
        <taxon>Bacteria</taxon>
        <taxon>Candidatus Brenneribacteriota</taxon>
    </lineage>
</organism>
<evidence type="ECO:0008006" key="12">
    <source>
        <dbReference type="Google" id="ProtNLM"/>
    </source>
</evidence>
<dbReference type="GO" id="GO:0005886">
    <property type="term" value="C:plasma membrane"/>
    <property type="evidence" value="ECO:0007669"/>
    <property type="project" value="UniProtKB-SubCell"/>
</dbReference>
<name>A0A2H0PTK2_9BACT</name>
<keyword evidence="3" id="KW-1003">Cell membrane</keyword>
<feature type="transmembrane region" description="Helical" evidence="7">
    <location>
        <begin position="79"/>
        <end position="95"/>
    </location>
</feature>
<dbReference type="PANTHER" id="PTHR30487:SF0">
    <property type="entry name" value="PREPILIN LEADER PEPTIDASE_N-METHYLTRANSFERASE-RELATED"/>
    <property type="match status" value="1"/>
</dbReference>
<keyword evidence="6 7" id="KW-0472">Membrane</keyword>
<dbReference type="InterPro" id="IPR000045">
    <property type="entry name" value="Prepilin_IV_endopep_pep"/>
</dbReference>
<dbReference type="InterPro" id="IPR010627">
    <property type="entry name" value="Prepilin_pept_A24_N"/>
</dbReference>
<feature type="domain" description="Prepilin peptidase A24 N-terminal" evidence="9">
    <location>
        <begin position="9"/>
        <end position="96"/>
    </location>
</feature>
<evidence type="ECO:0000259" key="9">
    <source>
        <dbReference type="Pfam" id="PF06750"/>
    </source>
</evidence>
<keyword evidence="4 7" id="KW-0812">Transmembrane</keyword>
<gene>
    <name evidence="10" type="ORF">COV41_03045</name>
</gene>
<evidence type="ECO:0000256" key="2">
    <source>
        <dbReference type="ARBA" id="ARBA00005801"/>
    </source>
</evidence>
<reference evidence="10 11" key="1">
    <citation type="submission" date="2017-09" db="EMBL/GenBank/DDBJ databases">
        <title>Depth-based differentiation of microbial function through sediment-hosted aquifers and enrichment of novel symbionts in the deep terrestrial subsurface.</title>
        <authorList>
            <person name="Probst A.J."/>
            <person name="Ladd B."/>
            <person name="Jarett J.K."/>
            <person name="Geller-Mcgrath D.E."/>
            <person name="Sieber C.M."/>
            <person name="Emerson J.B."/>
            <person name="Anantharaman K."/>
            <person name="Thomas B.C."/>
            <person name="Malmstrom R."/>
            <person name="Stieglmeier M."/>
            <person name="Klingl A."/>
            <person name="Woyke T."/>
            <person name="Ryan C.M."/>
            <person name="Banfield J.F."/>
        </authorList>
    </citation>
    <scope>NUCLEOTIDE SEQUENCE [LARGE SCALE GENOMIC DNA]</scope>
    <source>
        <strain evidence="10">CG11_big_fil_rev_8_21_14_0_20_43_10</strain>
    </source>
</reference>
<feature type="transmembrane region" description="Helical" evidence="7">
    <location>
        <begin position="193"/>
        <end position="214"/>
    </location>
</feature>
<evidence type="ECO:0000256" key="3">
    <source>
        <dbReference type="ARBA" id="ARBA00022475"/>
    </source>
</evidence>
<accession>A0A2H0PTK2</accession>
<sequence length="306" mass="33899">MTAYILSFLIGCAVGSFLNVVIDRVNPEHEDSAWSLVQGRSHCDKCKKTLQWFELIPIVSFFMQAGKCRSCGARLSRHYPVVEFITGAAFTLIWWRVTELLPFHMPNLAMIPQIWVLGFILCWWVIVGLGILISAYDIKYYLIPNTLLVALIVSACITQAYAFIARAIFSGFPDAGLMFTGNLVYMFGMERMAFMRIIWGLVCGLALIGGAFVFSRGKGMGFGDVLIAAAFGVLFGWPDIMVVLFVAFVSGTLVSIGLLAMRKKDMKSMVPFGPFLIFGALTTMLVGDILIAGYVRVFPILLTYSI</sequence>
<protein>
    <recommendedName>
        <fullName evidence="12">Prepilin peptidase</fullName>
    </recommendedName>
</protein>
<evidence type="ECO:0000256" key="4">
    <source>
        <dbReference type="ARBA" id="ARBA00022692"/>
    </source>
</evidence>
<proteinExistence type="inferred from homology"/>
<dbReference type="GO" id="GO:0006465">
    <property type="term" value="P:signal peptide processing"/>
    <property type="evidence" value="ECO:0007669"/>
    <property type="project" value="TreeGrafter"/>
</dbReference>
<evidence type="ECO:0000259" key="8">
    <source>
        <dbReference type="Pfam" id="PF01478"/>
    </source>
</evidence>
<keyword evidence="5 7" id="KW-1133">Transmembrane helix</keyword>
<comment type="similarity">
    <text evidence="2">Belongs to the peptidase A24 family.</text>
</comment>
<dbReference type="Pfam" id="PF06750">
    <property type="entry name" value="A24_N_bact"/>
    <property type="match status" value="1"/>
</dbReference>
<comment type="subcellular location">
    <subcellularLocation>
        <location evidence="1">Cell membrane</location>
        <topology evidence="1">Multi-pass membrane protein</topology>
    </subcellularLocation>
</comment>
<evidence type="ECO:0000313" key="11">
    <source>
        <dbReference type="Proteomes" id="UP000236846"/>
    </source>
</evidence>
<dbReference type="InterPro" id="IPR050882">
    <property type="entry name" value="Prepilin_peptidase/N-MTase"/>
</dbReference>
<dbReference type="PANTHER" id="PTHR30487">
    <property type="entry name" value="TYPE 4 PREPILIN-LIKE PROTEINS LEADER PEPTIDE-PROCESSING ENZYME"/>
    <property type="match status" value="1"/>
</dbReference>
<evidence type="ECO:0000256" key="5">
    <source>
        <dbReference type="ARBA" id="ARBA00022989"/>
    </source>
</evidence>
<evidence type="ECO:0000313" key="10">
    <source>
        <dbReference type="EMBL" id="PIR25337.1"/>
    </source>
</evidence>
<dbReference type="Pfam" id="PF01478">
    <property type="entry name" value="Peptidase_A24"/>
    <property type="match status" value="1"/>
</dbReference>
<evidence type="ECO:0000256" key="7">
    <source>
        <dbReference type="SAM" id="Phobius"/>
    </source>
</evidence>
<comment type="caution">
    <text evidence="10">The sequence shown here is derived from an EMBL/GenBank/DDBJ whole genome shotgun (WGS) entry which is preliminary data.</text>
</comment>
<feature type="transmembrane region" description="Helical" evidence="7">
    <location>
        <begin position="6"/>
        <end position="22"/>
    </location>
</feature>
<feature type="transmembrane region" description="Helical" evidence="7">
    <location>
        <begin position="272"/>
        <end position="295"/>
    </location>
</feature>
<evidence type="ECO:0000256" key="1">
    <source>
        <dbReference type="ARBA" id="ARBA00004651"/>
    </source>
</evidence>
<dbReference type="AlphaFoldDB" id="A0A2H0PTK2"/>
<evidence type="ECO:0000256" key="6">
    <source>
        <dbReference type="ARBA" id="ARBA00023136"/>
    </source>
</evidence>
<dbReference type="EMBL" id="PCXE01000060">
    <property type="protein sequence ID" value="PIR25337.1"/>
    <property type="molecule type" value="Genomic_DNA"/>
</dbReference>
<feature type="transmembrane region" description="Helical" evidence="7">
    <location>
        <begin position="147"/>
        <end position="169"/>
    </location>
</feature>
<dbReference type="GO" id="GO:0004190">
    <property type="term" value="F:aspartic-type endopeptidase activity"/>
    <property type="evidence" value="ECO:0007669"/>
    <property type="project" value="InterPro"/>
</dbReference>
<feature type="domain" description="Prepilin type IV endopeptidase peptidase" evidence="8">
    <location>
        <begin position="125"/>
        <end position="256"/>
    </location>
</feature>
<feature type="transmembrane region" description="Helical" evidence="7">
    <location>
        <begin position="243"/>
        <end position="260"/>
    </location>
</feature>
<feature type="transmembrane region" description="Helical" evidence="7">
    <location>
        <begin position="115"/>
        <end position="135"/>
    </location>
</feature>